<feature type="transmembrane region" description="Helical" evidence="5">
    <location>
        <begin position="116"/>
        <end position="140"/>
    </location>
</feature>
<dbReference type="HOGENOM" id="CLU_1427002_0_0_5"/>
<proteinExistence type="predicted"/>
<dbReference type="Pfam" id="PF04279">
    <property type="entry name" value="IspA"/>
    <property type="match status" value="1"/>
</dbReference>
<dbReference type="EMBL" id="CP000250">
    <property type="protein sequence ID" value="ABD08454.1"/>
    <property type="molecule type" value="Genomic_DNA"/>
</dbReference>
<keyword evidence="7" id="KW-1185">Reference proteome</keyword>
<evidence type="ECO:0000256" key="5">
    <source>
        <dbReference type="SAM" id="Phobius"/>
    </source>
</evidence>
<evidence type="ECO:0000313" key="7">
    <source>
        <dbReference type="Proteomes" id="UP000008809"/>
    </source>
</evidence>
<evidence type="ECO:0000256" key="1">
    <source>
        <dbReference type="ARBA" id="ARBA00022475"/>
    </source>
</evidence>
<feature type="transmembrane region" description="Helical" evidence="5">
    <location>
        <begin position="146"/>
        <end position="170"/>
    </location>
</feature>
<name>Q2ITK6_RHOP2</name>
<keyword evidence="3 5" id="KW-1133">Transmembrane helix</keyword>
<protein>
    <submittedName>
        <fullName evidence="6">Intracellular septation protein A-like</fullName>
    </submittedName>
</protein>
<accession>Q2ITK6</accession>
<dbReference type="KEGG" id="rpb:RPB_3760"/>
<dbReference type="InterPro" id="IPR006008">
    <property type="entry name" value="YciB"/>
</dbReference>
<evidence type="ECO:0000256" key="2">
    <source>
        <dbReference type="ARBA" id="ARBA00022692"/>
    </source>
</evidence>
<dbReference type="RefSeq" id="WP_011442638.1">
    <property type="nucleotide sequence ID" value="NC_007778.1"/>
</dbReference>
<dbReference type="PANTHER" id="PTHR36917:SF1">
    <property type="entry name" value="INNER MEMBRANE-SPANNING PROTEIN YCIB"/>
    <property type="match status" value="1"/>
</dbReference>
<evidence type="ECO:0000313" key="6">
    <source>
        <dbReference type="EMBL" id="ABD08454.1"/>
    </source>
</evidence>
<feature type="transmembrane region" description="Helical" evidence="5">
    <location>
        <begin position="79"/>
        <end position="96"/>
    </location>
</feature>
<dbReference type="OrthoDB" id="7375527at2"/>
<dbReference type="AlphaFoldDB" id="Q2ITK6"/>
<reference evidence="6 7" key="1">
    <citation type="submission" date="2006-01" db="EMBL/GenBank/DDBJ databases">
        <title>Complete sequence of Rhodopseudomonas palustris HaA2.</title>
        <authorList>
            <consortium name="US DOE Joint Genome Institute"/>
            <person name="Copeland A."/>
            <person name="Lucas S."/>
            <person name="Lapidus A."/>
            <person name="Barry K."/>
            <person name="Detter J.C."/>
            <person name="Glavina T."/>
            <person name="Hammon N."/>
            <person name="Israni S."/>
            <person name="Pitluck S."/>
            <person name="Chain P."/>
            <person name="Malfatti S."/>
            <person name="Shin M."/>
            <person name="Vergez L."/>
            <person name="Schmutz J."/>
            <person name="Larimer F."/>
            <person name="Land M."/>
            <person name="Hauser L."/>
            <person name="Pelletier D.A."/>
            <person name="Kyrpides N."/>
            <person name="Anderson I."/>
            <person name="Oda Y."/>
            <person name="Harwood C.S."/>
            <person name="Richardson P."/>
        </authorList>
    </citation>
    <scope>NUCLEOTIDE SEQUENCE [LARGE SCALE GENOMIC DNA]</scope>
    <source>
        <strain evidence="6 7">HaA2</strain>
    </source>
</reference>
<keyword evidence="4 5" id="KW-0472">Membrane</keyword>
<dbReference type="eggNOG" id="COG2917">
    <property type="taxonomic scope" value="Bacteria"/>
</dbReference>
<dbReference type="GO" id="GO:0005886">
    <property type="term" value="C:plasma membrane"/>
    <property type="evidence" value="ECO:0007669"/>
    <property type="project" value="TreeGrafter"/>
</dbReference>
<dbReference type="STRING" id="316058.RPB_3760"/>
<dbReference type="Proteomes" id="UP000008809">
    <property type="component" value="Chromosome"/>
</dbReference>
<feature type="transmembrane region" description="Helical" evidence="5">
    <location>
        <begin position="12"/>
        <end position="43"/>
    </location>
</feature>
<sequence>MKAVFAKLGSDFFSTIIFVVLYFSTGNVALATIVAVVGAVGQFVYARIKGLRLDVMAYASVALVVVLGGATLLTNDPRFVLIKPSVGHIAVGAIMLRRDWMLRYVPPIVATTIPEYVRAAGYLWAALMIGLGVGIVAAALTGSVTTWTVVVMVIAPAAKVAAMALQYLVFRLVIRSRHRIAAPSAARAEAAVANHTMVDFSRRPGDCPSP</sequence>
<evidence type="ECO:0000256" key="3">
    <source>
        <dbReference type="ARBA" id="ARBA00022989"/>
    </source>
</evidence>
<dbReference type="PANTHER" id="PTHR36917">
    <property type="entry name" value="INTRACELLULAR SEPTATION PROTEIN A-RELATED"/>
    <property type="match status" value="1"/>
</dbReference>
<feature type="transmembrane region" description="Helical" evidence="5">
    <location>
        <begin position="55"/>
        <end position="73"/>
    </location>
</feature>
<keyword evidence="2 5" id="KW-0812">Transmembrane</keyword>
<organism evidence="6 7">
    <name type="scientific">Rhodopseudomonas palustris (strain HaA2)</name>
    <dbReference type="NCBI Taxonomy" id="316058"/>
    <lineage>
        <taxon>Bacteria</taxon>
        <taxon>Pseudomonadati</taxon>
        <taxon>Pseudomonadota</taxon>
        <taxon>Alphaproteobacteria</taxon>
        <taxon>Hyphomicrobiales</taxon>
        <taxon>Nitrobacteraceae</taxon>
        <taxon>Rhodopseudomonas</taxon>
    </lineage>
</organism>
<evidence type="ECO:0000256" key="4">
    <source>
        <dbReference type="ARBA" id="ARBA00023136"/>
    </source>
</evidence>
<gene>
    <name evidence="6" type="ordered locus">RPB_3760</name>
</gene>
<keyword evidence="1" id="KW-1003">Cell membrane</keyword>